<dbReference type="EMBL" id="LGUB01001305">
    <property type="protein sequence ID" value="KRH92008.1"/>
    <property type="molecule type" value="Genomic_DNA"/>
</dbReference>
<keyword evidence="2" id="KW-0547">Nucleotide-binding</keyword>
<evidence type="ECO:0000256" key="2">
    <source>
        <dbReference type="ARBA" id="ARBA00022741"/>
    </source>
</evidence>
<evidence type="ECO:0000313" key="7">
    <source>
        <dbReference type="Proteomes" id="UP000051530"/>
    </source>
</evidence>
<keyword evidence="3" id="KW-0067">ATP-binding</keyword>
<reference evidence="6 7" key="1">
    <citation type="submission" date="2015-07" db="EMBL/GenBank/DDBJ databases">
        <title>The genome of Pseudoloma neurophilia, a relevant intracellular parasite of the zebrafish.</title>
        <authorList>
            <person name="Ndikumana S."/>
            <person name="Pelin A."/>
            <person name="Sanders J."/>
            <person name="Corradi N."/>
        </authorList>
    </citation>
    <scope>NUCLEOTIDE SEQUENCE [LARGE SCALE GENOMIC DNA]</scope>
    <source>
        <strain evidence="6 7">MK1</strain>
    </source>
</reference>
<keyword evidence="4 6" id="KW-0030">Aminoacyl-tRNA synthetase</keyword>
<protein>
    <recommendedName>
        <fullName evidence="5">Tryptophanyl-tRNA synthetase</fullName>
    </recommendedName>
</protein>
<sequence length="169" mass="19827">MSNPKKMADQVTPWDVAEIEIDYDRLITQFGCKKIDCEIITRMEKISGKKVHHLIRRGFVFAHRDLNLILDEYEKGEPFYLYTGRGPSTKSLHIGHSIPFLLCKYLQDVFDVPLIIQITDDEKFLFKDLDLDCTLNFATENIKDIISFGFNPEKTFIFRNVNLYDRVEQ</sequence>
<dbReference type="InterPro" id="IPR001412">
    <property type="entry name" value="aa-tRNA-synth_I_CS"/>
</dbReference>
<keyword evidence="7" id="KW-1185">Reference proteome</keyword>
<dbReference type="Proteomes" id="UP000051530">
    <property type="component" value="Unassembled WGS sequence"/>
</dbReference>
<dbReference type="Gene3D" id="3.40.50.620">
    <property type="entry name" value="HUPs"/>
    <property type="match status" value="1"/>
</dbReference>
<evidence type="ECO:0000256" key="1">
    <source>
        <dbReference type="ARBA" id="ARBA00022598"/>
    </source>
</evidence>
<accession>A0A0R0LRW9</accession>
<dbReference type="GO" id="GO:0005524">
    <property type="term" value="F:ATP binding"/>
    <property type="evidence" value="ECO:0007669"/>
    <property type="project" value="UniProtKB-KW"/>
</dbReference>
<dbReference type="AlphaFoldDB" id="A0A0R0LRW9"/>
<dbReference type="PANTHER" id="PTHR10055:SF1">
    <property type="entry name" value="TRYPTOPHAN--TRNA LIGASE, CYTOPLASMIC"/>
    <property type="match status" value="1"/>
</dbReference>
<dbReference type="GO" id="GO:0004830">
    <property type="term" value="F:tryptophan-tRNA ligase activity"/>
    <property type="evidence" value="ECO:0007669"/>
    <property type="project" value="TreeGrafter"/>
</dbReference>
<evidence type="ECO:0000256" key="3">
    <source>
        <dbReference type="ARBA" id="ARBA00022840"/>
    </source>
</evidence>
<comment type="caution">
    <text evidence="6">The sequence shown here is derived from an EMBL/GenBank/DDBJ whole genome shotgun (WGS) entry which is preliminary data.</text>
</comment>
<dbReference type="InterPro" id="IPR014729">
    <property type="entry name" value="Rossmann-like_a/b/a_fold"/>
</dbReference>
<evidence type="ECO:0000256" key="5">
    <source>
        <dbReference type="ARBA" id="ARBA00030268"/>
    </source>
</evidence>
<organism evidence="6 7">
    <name type="scientific">Pseudoloma neurophilia</name>
    <dbReference type="NCBI Taxonomy" id="146866"/>
    <lineage>
        <taxon>Eukaryota</taxon>
        <taxon>Fungi</taxon>
        <taxon>Fungi incertae sedis</taxon>
        <taxon>Microsporidia</taxon>
        <taxon>Pseudoloma</taxon>
    </lineage>
</organism>
<dbReference type="GO" id="GO:0005737">
    <property type="term" value="C:cytoplasm"/>
    <property type="evidence" value="ECO:0007669"/>
    <property type="project" value="TreeGrafter"/>
</dbReference>
<evidence type="ECO:0000256" key="4">
    <source>
        <dbReference type="ARBA" id="ARBA00023146"/>
    </source>
</evidence>
<dbReference type="GO" id="GO:0006436">
    <property type="term" value="P:tryptophanyl-tRNA aminoacylation"/>
    <property type="evidence" value="ECO:0007669"/>
    <property type="project" value="TreeGrafter"/>
</dbReference>
<evidence type="ECO:0000313" key="6">
    <source>
        <dbReference type="EMBL" id="KRH92008.1"/>
    </source>
</evidence>
<dbReference type="PANTHER" id="PTHR10055">
    <property type="entry name" value="TRYPTOPHANYL-TRNA SYNTHETASE"/>
    <property type="match status" value="1"/>
</dbReference>
<dbReference type="OrthoDB" id="10261385at2759"/>
<name>A0A0R0LRW9_9MICR</name>
<dbReference type="SUPFAM" id="SSF52374">
    <property type="entry name" value="Nucleotidylyl transferase"/>
    <property type="match status" value="1"/>
</dbReference>
<proteinExistence type="predicted"/>
<feature type="non-terminal residue" evidence="6">
    <location>
        <position position="169"/>
    </location>
</feature>
<gene>
    <name evidence="6" type="ORF">M153_14718000255</name>
</gene>
<dbReference type="VEuPathDB" id="MicrosporidiaDB:M153_14718000255"/>
<dbReference type="PROSITE" id="PS00178">
    <property type="entry name" value="AA_TRNA_LIGASE_I"/>
    <property type="match status" value="1"/>
</dbReference>
<keyword evidence="1" id="KW-0436">Ligase</keyword>